<evidence type="ECO:0000256" key="1">
    <source>
        <dbReference type="ARBA" id="ARBA00004613"/>
    </source>
</evidence>
<evidence type="ECO:0000256" key="3">
    <source>
        <dbReference type="ARBA" id="ARBA00022729"/>
    </source>
</evidence>
<dbReference type="PANTHER" id="PTHR34823:SF1">
    <property type="entry name" value="CHITIN-BINDING TYPE-4 DOMAIN-CONTAINING PROTEIN"/>
    <property type="match status" value="1"/>
</dbReference>
<evidence type="ECO:0000313" key="7">
    <source>
        <dbReference type="Proteomes" id="UP000255169"/>
    </source>
</evidence>
<dbReference type="PATRIC" id="fig|29486.44.peg.928"/>
<dbReference type="RefSeq" id="WP_004722440.1">
    <property type="nucleotide sequence ID" value="NZ_CCYO01000016.1"/>
</dbReference>
<dbReference type="CDD" id="cd21177">
    <property type="entry name" value="LPMO_AA10"/>
    <property type="match status" value="1"/>
</dbReference>
<dbReference type="OrthoDB" id="3675244at2"/>
<dbReference type="eggNOG" id="COG3397">
    <property type="taxonomic scope" value="Bacteria"/>
</dbReference>
<dbReference type="AlphaFoldDB" id="A0A085U9I3"/>
<dbReference type="InterPro" id="IPR004302">
    <property type="entry name" value="Cellulose/chitin-bd_N"/>
</dbReference>
<gene>
    <name evidence="6" type="primary">ChiY_2</name>
    <name evidence="5" type="ORF">CSF007_1800</name>
    <name evidence="6" type="ORF">NCTC10476_01744</name>
</gene>
<reference evidence="5" key="1">
    <citation type="journal article" date="2015" name="Genome Announc.">
        <title>Complete Genome Sequence of Yersinia ruckeri Strain CSF007-82, Etiologic Agent of Red Mouth Disease in Salmonid Fish.</title>
        <authorList>
            <person name="Nelson M.C."/>
            <person name="LaPatra S.E."/>
            <person name="Welch T.J."/>
            <person name="Graf J."/>
        </authorList>
    </citation>
    <scope>NUCLEOTIDE SEQUENCE</scope>
    <source>
        <strain evidence="5">CSF007-82</strain>
    </source>
</reference>
<dbReference type="EMBL" id="LN681231">
    <property type="protein sequence ID" value="CEK26148.1"/>
    <property type="molecule type" value="Genomic_DNA"/>
</dbReference>
<dbReference type="STRING" id="29486.UGYR_11625"/>
<keyword evidence="3" id="KW-0732">Signal</keyword>
<dbReference type="Pfam" id="PF03067">
    <property type="entry name" value="LPMO_10"/>
    <property type="match status" value="1"/>
</dbReference>
<dbReference type="Gene3D" id="2.70.50.50">
    <property type="entry name" value="chitin-binding protein cbp21"/>
    <property type="match status" value="1"/>
</dbReference>
<dbReference type="FunFam" id="2.70.50.50:FF:000001">
    <property type="entry name" value="Chitin-binding protein"/>
    <property type="match status" value="1"/>
</dbReference>
<dbReference type="InterPro" id="IPR014756">
    <property type="entry name" value="Ig_E-set"/>
</dbReference>
<dbReference type="GeneID" id="66878133"/>
<dbReference type="SUPFAM" id="SSF81296">
    <property type="entry name" value="E set domains"/>
    <property type="match status" value="1"/>
</dbReference>
<dbReference type="KEGG" id="yrb:UGYR_11625"/>
<evidence type="ECO:0000313" key="5">
    <source>
        <dbReference type="EMBL" id="CEK26148.1"/>
    </source>
</evidence>
<reference evidence="6 7" key="2">
    <citation type="submission" date="2018-06" db="EMBL/GenBank/DDBJ databases">
        <authorList>
            <consortium name="Pathogen Informatics"/>
            <person name="Doyle S."/>
        </authorList>
    </citation>
    <scope>NUCLEOTIDE SEQUENCE [LARGE SCALE GENOMIC DNA]</scope>
    <source>
        <strain evidence="6 7">NCTC10476</strain>
    </source>
</reference>
<dbReference type="EMBL" id="UHJG01000001">
    <property type="protein sequence ID" value="SUQ00452.1"/>
    <property type="molecule type" value="Genomic_DNA"/>
</dbReference>
<name>A0A085U9I3_YERRU</name>
<proteinExistence type="predicted"/>
<organism evidence="5">
    <name type="scientific">Yersinia ruckeri</name>
    <dbReference type="NCBI Taxonomy" id="29486"/>
    <lineage>
        <taxon>Bacteria</taxon>
        <taxon>Pseudomonadati</taxon>
        <taxon>Pseudomonadota</taxon>
        <taxon>Gammaproteobacteria</taxon>
        <taxon>Enterobacterales</taxon>
        <taxon>Yersiniaceae</taxon>
        <taxon>Yersinia</taxon>
    </lineage>
</organism>
<dbReference type="PANTHER" id="PTHR34823">
    <property type="entry name" value="GLCNAC-BINDING PROTEIN A"/>
    <property type="match status" value="1"/>
</dbReference>
<dbReference type="GO" id="GO:0005576">
    <property type="term" value="C:extracellular region"/>
    <property type="evidence" value="ECO:0007669"/>
    <property type="project" value="UniProtKB-SubCell"/>
</dbReference>
<dbReference type="InterPro" id="IPR051024">
    <property type="entry name" value="GlcNAc_Chitin_IntDeg"/>
</dbReference>
<evidence type="ECO:0000313" key="6">
    <source>
        <dbReference type="EMBL" id="SUQ00452.1"/>
    </source>
</evidence>
<sequence>MKGNQPIAFILFFLFIIFSQLSSFAQAHGYIQYPASRSYLCQLGNNIQCGFVQYEPQSVEGKKNFPEYGPADGVIASAGVGMFAPLDIQTPTRWFKSNIYSGPITFTWNITVTHSTTRWRYFITKQNWNKSAPLSRASFNLTPFCQYNDYGSIPGKSVTHQCILPNNHTGYNIILGVWDISDTSNAFYQVIDVNIIG</sequence>
<evidence type="ECO:0000256" key="2">
    <source>
        <dbReference type="ARBA" id="ARBA00022525"/>
    </source>
</evidence>
<accession>A0A085U9I3</accession>
<evidence type="ECO:0000259" key="4">
    <source>
        <dbReference type="Pfam" id="PF03067"/>
    </source>
</evidence>
<protein>
    <submittedName>
        <fullName evidence="5">Chitin binding protein</fullName>
    </submittedName>
    <submittedName>
        <fullName evidence="6">N-acetylglucosamine-binding protein A</fullName>
    </submittedName>
</protein>
<keyword evidence="7" id="KW-1185">Reference proteome</keyword>
<dbReference type="Proteomes" id="UP000255169">
    <property type="component" value="Unassembled WGS sequence"/>
</dbReference>
<feature type="domain" description="Chitin-binding type-4" evidence="4">
    <location>
        <begin position="28"/>
        <end position="193"/>
    </location>
</feature>
<keyword evidence="2" id="KW-0964">Secreted</keyword>
<comment type="subcellular location">
    <subcellularLocation>
        <location evidence="1">Secreted</location>
    </subcellularLocation>
</comment>